<dbReference type="AlphaFoldDB" id="A0A7E4VPI1"/>
<accession>A0A7E4VPI1</accession>
<proteinExistence type="predicted"/>
<evidence type="ECO:0000313" key="1">
    <source>
        <dbReference type="Proteomes" id="UP000492821"/>
    </source>
</evidence>
<sequence>MPYPLADLAYGLRCCLSELATKRERNHLQIAAGGVSICPPKLQRLHRVDEQYYFYYDNSVVYVKEMVEATDGIRTVLHIDIDDTETYPRDAIVRPVQNSYNLNFADVLTAFPNVECLTVDVKNFSPSWISEILQFNKNKLTSLSMVVPEEQIPLFTIDRILNFVKAQNNIFSLGIRCKAGRRINLNLLLNKHGISDRNSSPSYSPVEKLVNAFKKLPMGEMESATKHVYLSDYNTTFEYCFPKKVK</sequence>
<dbReference type="Proteomes" id="UP000492821">
    <property type="component" value="Unassembled WGS sequence"/>
</dbReference>
<name>A0A7E4VPI1_PANRE</name>
<protein>
    <submittedName>
        <fullName evidence="2">UmuC domain-containing protein</fullName>
    </submittedName>
</protein>
<reference evidence="1" key="1">
    <citation type="journal article" date="2013" name="Genetics">
        <title>The draft genome and transcriptome of Panagrellus redivivus are shaped by the harsh demands of a free-living lifestyle.</title>
        <authorList>
            <person name="Srinivasan J."/>
            <person name="Dillman A.R."/>
            <person name="Macchietto M.G."/>
            <person name="Heikkinen L."/>
            <person name="Lakso M."/>
            <person name="Fracchia K.M."/>
            <person name="Antoshechkin I."/>
            <person name="Mortazavi A."/>
            <person name="Wong G."/>
            <person name="Sternberg P.W."/>
        </authorList>
    </citation>
    <scope>NUCLEOTIDE SEQUENCE [LARGE SCALE GENOMIC DNA]</scope>
    <source>
        <strain evidence="1">MT8872</strain>
    </source>
</reference>
<keyword evidence="1" id="KW-1185">Reference proteome</keyword>
<dbReference type="WBParaSite" id="Pan_g23449.t1">
    <property type="protein sequence ID" value="Pan_g23449.t1"/>
    <property type="gene ID" value="Pan_g23449"/>
</dbReference>
<evidence type="ECO:0000313" key="2">
    <source>
        <dbReference type="WBParaSite" id="Pan_g23449.t1"/>
    </source>
</evidence>
<organism evidence="1 2">
    <name type="scientific">Panagrellus redivivus</name>
    <name type="common">Microworm</name>
    <dbReference type="NCBI Taxonomy" id="6233"/>
    <lineage>
        <taxon>Eukaryota</taxon>
        <taxon>Metazoa</taxon>
        <taxon>Ecdysozoa</taxon>
        <taxon>Nematoda</taxon>
        <taxon>Chromadorea</taxon>
        <taxon>Rhabditida</taxon>
        <taxon>Tylenchina</taxon>
        <taxon>Panagrolaimomorpha</taxon>
        <taxon>Panagrolaimoidea</taxon>
        <taxon>Panagrolaimidae</taxon>
        <taxon>Panagrellus</taxon>
    </lineage>
</organism>
<reference evidence="2" key="2">
    <citation type="submission" date="2020-10" db="UniProtKB">
        <authorList>
            <consortium name="WormBaseParasite"/>
        </authorList>
    </citation>
    <scope>IDENTIFICATION</scope>
</reference>